<keyword evidence="2" id="KW-0597">Phosphoprotein</keyword>
<dbReference type="Gene3D" id="1.20.120.160">
    <property type="entry name" value="HPT domain"/>
    <property type="match status" value="1"/>
</dbReference>
<evidence type="ECO:0000313" key="4">
    <source>
        <dbReference type="EMBL" id="OIZ94054.1"/>
    </source>
</evidence>
<feature type="modified residue" description="Phosphohistidine" evidence="2">
    <location>
        <position position="62"/>
    </location>
</feature>
<dbReference type="Proteomes" id="UP000183924">
    <property type="component" value="Unassembled WGS sequence"/>
</dbReference>
<dbReference type="Pfam" id="PF01627">
    <property type="entry name" value="Hpt"/>
    <property type="match status" value="1"/>
</dbReference>
<sequence>MEKKPSDLPIIDKNIDKIFTKDSNKVLKELLGLFIQETPKLQTEINLAFREKQQQKLEELLHKLQGSCSYCGWLRLKASIVALENTTAKHNYSKKLLAQFNLELDMALDKAKEITRM</sequence>
<dbReference type="GO" id="GO:0004672">
    <property type="term" value="F:protein kinase activity"/>
    <property type="evidence" value="ECO:0007669"/>
    <property type="project" value="UniProtKB-ARBA"/>
</dbReference>
<gene>
    <name evidence="4" type="ORF">A1D18_04080</name>
</gene>
<proteinExistence type="predicted"/>
<feature type="domain" description="HPt" evidence="3">
    <location>
        <begin position="23"/>
        <end position="117"/>
    </location>
</feature>
<dbReference type="CDD" id="cd00088">
    <property type="entry name" value="HPT"/>
    <property type="match status" value="1"/>
</dbReference>
<dbReference type="EMBL" id="LUKY01000033">
    <property type="protein sequence ID" value="OIZ94054.1"/>
    <property type="molecule type" value="Genomic_DNA"/>
</dbReference>
<organism evidence="4 5">
    <name type="scientific">Candidatus Rickettsiella isopodorum</name>
    <dbReference type="NCBI Taxonomy" id="1225476"/>
    <lineage>
        <taxon>Bacteria</taxon>
        <taxon>Pseudomonadati</taxon>
        <taxon>Pseudomonadota</taxon>
        <taxon>Gammaproteobacteria</taxon>
        <taxon>Legionellales</taxon>
        <taxon>Coxiellaceae</taxon>
        <taxon>Rickettsiella</taxon>
    </lineage>
</organism>
<dbReference type="PROSITE" id="PS50894">
    <property type="entry name" value="HPT"/>
    <property type="match status" value="1"/>
</dbReference>
<dbReference type="InterPro" id="IPR036641">
    <property type="entry name" value="HPT_dom_sf"/>
</dbReference>
<dbReference type="RefSeq" id="WP_071662553.1">
    <property type="nucleotide sequence ID" value="NZ_LUKY01000033.1"/>
</dbReference>
<dbReference type="SUPFAM" id="SSF47226">
    <property type="entry name" value="Histidine-containing phosphotransfer domain, HPT domain"/>
    <property type="match status" value="1"/>
</dbReference>
<evidence type="ECO:0000256" key="2">
    <source>
        <dbReference type="PROSITE-ProRule" id="PRU00110"/>
    </source>
</evidence>
<name>A0A1J8NIZ2_9COXI</name>
<reference evidence="4 5" key="1">
    <citation type="submission" date="2016-03" db="EMBL/GenBank/DDBJ databases">
        <title>Comparative genomics of Rickettsiella.</title>
        <authorList>
            <person name="Chandler C."/>
            <person name="Wang Y."/>
        </authorList>
    </citation>
    <scope>NUCLEOTIDE SEQUENCE [LARGE SCALE GENOMIC DNA]</scope>
    <source>
        <strain evidence="4 5">RCFS May 2013</strain>
    </source>
</reference>
<keyword evidence="5" id="KW-1185">Reference proteome</keyword>
<dbReference type="InterPro" id="IPR008207">
    <property type="entry name" value="Sig_transdc_His_kin_Hpt_dom"/>
</dbReference>
<dbReference type="AlphaFoldDB" id="A0A1J8NIZ2"/>
<protein>
    <recommendedName>
        <fullName evidence="3">HPt domain-containing protein</fullName>
    </recommendedName>
</protein>
<accession>A0A1J8NIZ2</accession>
<evidence type="ECO:0000256" key="1">
    <source>
        <dbReference type="ARBA" id="ARBA00023012"/>
    </source>
</evidence>
<evidence type="ECO:0000313" key="5">
    <source>
        <dbReference type="Proteomes" id="UP000183924"/>
    </source>
</evidence>
<dbReference type="GO" id="GO:0000160">
    <property type="term" value="P:phosphorelay signal transduction system"/>
    <property type="evidence" value="ECO:0007669"/>
    <property type="project" value="UniProtKB-KW"/>
</dbReference>
<evidence type="ECO:0000259" key="3">
    <source>
        <dbReference type="PROSITE" id="PS50894"/>
    </source>
</evidence>
<keyword evidence="1" id="KW-0902">Two-component regulatory system</keyword>
<comment type="caution">
    <text evidence="4">The sequence shown here is derived from an EMBL/GenBank/DDBJ whole genome shotgun (WGS) entry which is preliminary data.</text>
</comment>
<dbReference type="STRING" id="1225476.A1D18_04080"/>